<dbReference type="RefSeq" id="WP_345235019.1">
    <property type="nucleotide sequence ID" value="NZ_BAABIQ010000044.1"/>
</dbReference>
<evidence type="ECO:0000313" key="3">
    <source>
        <dbReference type="Proteomes" id="UP001501411"/>
    </source>
</evidence>
<evidence type="ECO:0000256" key="1">
    <source>
        <dbReference type="SAM" id="Phobius"/>
    </source>
</evidence>
<comment type="caution">
    <text evidence="2">The sequence shown here is derived from an EMBL/GenBank/DDBJ whole genome shotgun (WGS) entry which is preliminary data.</text>
</comment>
<dbReference type="InterPro" id="IPR005625">
    <property type="entry name" value="PepSY-ass_TM"/>
</dbReference>
<feature type="transmembrane region" description="Helical" evidence="1">
    <location>
        <begin position="434"/>
        <end position="452"/>
    </location>
</feature>
<feature type="transmembrane region" description="Helical" evidence="1">
    <location>
        <begin position="12"/>
        <end position="36"/>
    </location>
</feature>
<protein>
    <submittedName>
        <fullName evidence="2">PepSY-associated TM helix domain-containing protein</fullName>
    </submittedName>
</protein>
<dbReference type="PANTHER" id="PTHR34219">
    <property type="entry name" value="IRON-REGULATED INNER MEMBRANE PROTEIN-RELATED"/>
    <property type="match status" value="1"/>
</dbReference>
<dbReference type="Proteomes" id="UP001501411">
    <property type="component" value="Unassembled WGS sequence"/>
</dbReference>
<feature type="transmembrane region" description="Helical" evidence="1">
    <location>
        <begin position="196"/>
        <end position="229"/>
    </location>
</feature>
<keyword evidence="1" id="KW-0812">Transmembrane</keyword>
<feature type="transmembrane region" description="Helical" evidence="1">
    <location>
        <begin position="153"/>
        <end position="175"/>
    </location>
</feature>
<dbReference type="EMBL" id="BAABIQ010000044">
    <property type="protein sequence ID" value="GAA4807407.1"/>
    <property type="molecule type" value="Genomic_DNA"/>
</dbReference>
<sequence>MNNRNYNIYFHTHTISGIITAAVLYVIFFAGSFSFFKDEISAWQSNTSQMQHKGHHFDYQLLLDSLDQKYDLQGRSLLFYLYPNSSNSYVNMTVSQDTVHNAKAKETAYFSYDFLQKKESSYDQNYDLGEFLYRLHFLAQLNQAIPLRTGYPIGYLIAGLVAFLFLFALITGLLLHWDKLVANFYQFRPWAKWKTIWTDLHTVLGVIGFPFQFVFAFTGVILIVNVVFLAPFSKLLYQGNMEKIYQELEYTNDLDVPFLYKPLDKKIDIQQYIDRTQKLWPDAFLNRITIKNYGDESMVLAIESEADRTRSFAGTGTIAYQIKTDKVIHQRSPYDQPTYIAIMKSIVYRLHFGDYGGYFAKIVNFILGIMGCVVIVSGILIWLVARDKPNVPAHKRKFNFWLANIFLAACLTMFPVTAFTFVVVKILGNADRSVIYHVYFYSWLLLSLYYIIRKNLNRTNRETLLLGTLLAFAVPVVNGFFANNWFWNAWRLGATDIFFIDLFWLILGVLGVISYQKVRKRNLEKQTK</sequence>
<keyword evidence="1" id="KW-0472">Membrane</keyword>
<keyword evidence="3" id="KW-1185">Reference proteome</keyword>
<accession>A0ABP9CD60</accession>
<feature type="transmembrane region" description="Helical" evidence="1">
    <location>
        <begin position="464"/>
        <end position="485"/>
    </location>
</feature>
<reference evidence="3" key="1">
    <citation type="journal article" date="2019" name="Int. J. Syst. Evol. Microbiol.">
        <title>The Global Catalogue of Microorganisms (GCM) 10K type strain sequencing project: providing services to taxonomists for standard genome sequencing and annotation.</title>
        <authorList>
            <consortium name="The Broad Institute Genomics Platform"/>
            <consortium name="The Broad Institute Genome Sequencing Center for Infectious Disease"/>
            <person name="Wu L."/>
            <person name="Ma J."/>
        </authorList>
    </citation>
    <scope>NUCLEOTIDE SEQUENCE [LARGE SCALE GENOMIC DNA]</scope>
    <source>
        <strain evidence="3">JCM 18200</strain>
    </source>
</reference>
<feature type="transmembrane region" description="Helical" evidence="1">
    <location>
        <begin position="497"/>
        <end position="515"/>
    </location>
</feature>
<name>A0ABP9CD60_9SPHI</name>
<organism evidence="2 3">
    <name type="scientific">Olivibacter ginsenosidimutans</name>
    <dbReference type="NCBI Taxonomy" id="1176537"/>
    <lineage>
        <taxon>Bacteria</taxon>
        <taxon>Pseudomonadati</taxon>
        <taxon>Bacteroidota</taxon>
        <taxon>Sphingobacteriia</taxon>
        <taxon>Sphingobacteriales</taxon>
        <taxon>Sphingobacteriaceae</taxon>
        <taxon>Olivibacter</taxon>
    </lineage>
</organism>
<feature type="transmembrane region" description="Helical" evidence="1">
    <location>
        <begin position="405"/>
        <end position="428"/>
    </location>
</feature>
<proteinExistence type="predicted"/>
<evidence type="ECO:0000313" key="2">
    <source>
        <dbReference type="EMBL" id="GAA4807407.1"/>
    </source>
</evidence>
<keyword evidence="1" id="KW-1133">Transmembrane helix</keyword>
<feature type="transmembrane region" description="Helical" evidence="1">
    <location>
        <begin position="362"/>
        <end position="384"/>
    </location>
</feature>
<dbReference type="PANTHER" id="PTHR34219:SF3">
    <property type="entry name" value="BLL7967 PROTEIN"/>
    <property type="match status" value="1"/>
</dbReference>
<gene>
    <name evidence="2" type="ORF">GCM10023231_40760</name>
</gene>
<dbReference type="Pfam" id="PF03929">
    <property type="entry name" value="PepSY_TM"/>
    <property type="match status" value="1"/>
</dbReference>